<dbReference type="Proteomes" id="UP000034681">
    <property type="component" value="Unassembled WGS sequence"/>
</dbReference>
<evidence type="ECO:0008006" key="3">
    <source>
        <dbReference type="Google" id="ProtNLM"/>
    </source>
</evidence>
<comment type="caution">
    <text evidence="1">The sequence shown here is derived from an EMBL/GenBank/DDBJ whole genome shotgun (WGS) entry which is preliminary data.</text>
</comment>
<dbReference type="EMBL" id="AJTX02000006">
    <property type="protein sequence ID" value="KKI99064.1"/>
    <property type="molecule type" value="Genomic_DNA"/>
</dbReference>
<gene>
    <name evidence="1" type="ORF">PROH_14800</name>
</gene>
<organism evidence="1 2">
    <name type="scientific">Prochlorothrix hollandica PCC 9006 = CALU 1027</name>
    <dbReference type="NCBI Taxonomy" id="317619"/>
    <lineage>
        <taxon>Bacteria</taxon>
        <taxon>Bacillati</taxon>
        <taxon>Cyanobacteriota</taxon>
        <taxon>Cyanophyceae</taxon>
        <taxon>Prochlorotrichales</taxon>
        <taxon>Prochlorotrichaceae</taxon>
        <taxon>Prochlorothrix</taxon>
    </lineage>
</organism>
<dbReference type="STRING" id="317619.GCA_000332315_02095"/>
<evidence type="ECO:0000313" key="1">
    <source>
        <dbReference type="EMBL" id="KKI99064.1"/>
    </source>
</evidence>
<reference evidence="1" key="1">
    <citation type="submission" date="2012-04" db="EMBL/GenBank/DDBJ databases">
        <authorList>
            <person name="Borisov I.G."/>
            <person name="Ivanikova N.V."/>
            <person name="Pinevich A.V."/>
        </authorList>
    </citation>
    <scope>NUCLEOTIDE SEQUENCE</scope>
    <source>
        <strain evidence="1">CALU 1027</strain>
    </source>
</reference>
<sequence length="295" mass="33187">MIGYQISYNDLAALVAQKSPNWINRATQRTTNFRQQRRYAERSPMWSEIKTVYIRLQGGKCAYCERQLEGEVYGKSEYDIEHFRPKGNVKGWSLSSVLSQQGITPTPVPNGTGGYYLLPYHLFNYAVACKPCNSVLKETYFPIAGTYDLSGHDPVALLQAEQPYLIYPIGDFDKAPEALIRFEGISPCPVVSEGHDHDRALVTIELFKLDDVIGRKNLFLERVRIMIALFPQLEILADGATGDARNSAMRVIDLYTSCQSPHTNCARSFVSLYNQNPSQARQLWEAALTVSDSTS</sequence>
<proteinExistence type="predicted"/>
<name>A0A0M2PSG1_PROHO</name>
<dbReference type="AlphaFoldDB" id="A0A0M2PSG1"/>
<accession>A0A0M2PSG1</accession>
<keyword evidence="2" id="KW-1185">Reference proteome</keyword>
<protein>
    <recommendedName>
        <fullName evidence="3">HNH nuclease domain-containing protein</fullName>
    </recommendedName>
</protein>
<evidence type="ECO:0000313" key="2">
    <source>
        <dbReference type="Proteomes" id="UP000034681"/>
    </source>
</evidence>
<dbReference type="Gene3D" id="1.10.30.50">
    <property type="match status" value="1"/>
</dbReference>